<dbReference type="InterPro" id="IPR043138">
    <property type="entry name" value="GGT_lsub"/>
</dbReference>
<protein>
    <submittedName>
        <fullName evidence="1">Gamma-glutamyltranspeptidase</fullName>
    </submittedName>
</protein>
<proteinExistence type="predicted"/>
<dbReference type="PANTHER" id="PTHR43881">
    <property type="entry name" value="GAMMA-GLUTAMYLTRANSPEPTIDASE (AFU_ORTHOLOGUE AFUA_4G13580)"/>
    <property type="match status" value="1"/>
</dbReference>
<organism evidence="1 2">
    <name type="scientific">Penicillium brasilianum</name>
    <dbReference type="NCBI Taxonomy" id="104259"/>
    <lineage>
        <taxon>Eukaryota</taxon>
        <taxon>Fungi</taxon>
        <taxon>Dikarya</taxon>
        <taxon>Ascomycota</taxon>
        <taxon>Pezizomycotina</taxon>
        <taxon>Eurotiomycetes</taxon>
        <taxon>Eurotiomycetidae</taxon>
        <taxon>Eurotiales</taxon>
        <taxon>Aspergillaceae</taxon>
        <taxon>Penicillium</taxon>
    </lineage>
</organism>
<accession>A0A1S9RWW5</accession>
<comment type="caution">
    <text evidence="1">The sequence shown here is derived from an EMBL/GenBank/DDBJ whole genome shotgun (WGS) entry which is preliminary data.</text>
</comment>
<dbReference type="InterPro" id="IPR043137">
    <property type="entry name" value="GGT_ssub_C"/>
</dbReference>
<dbReference type="InterPro" id="IPR052896">
    <property type="entry name" value="GGT-like_enzyme"/>
</dbReference>
<dbReference type="EMBL" id="LJBN01000101">
    <property type="protein sequence ID" value="OOQ89906.1"/>
    <property type="molecule type" value="Genomic_DNA"/>
</dbReference>
<dbReference type="AlphaFoldDB" id="A0A1S9RWW5"/>
<name>A0A1S9RWW5_PENBI</name>
<dbReference type="SUPFAM" id="SSF56235">
    <property type="entry name" value="N-terminal nucleophile aminohydrolases (Ntn hydrolases)"/>
    <property type="match status" value="1"/>
</dbReference>
<dbReference type="PANTHER" id="PTHR43881:SF1">
    <property type="entry name" value="GAMMA-GLUTAMYLTRANSPEPTIDASE (AFU_ORTHOLOGUE AFUA_4G13580)"/>
    <property type="match status" value="1"/>
</dbReference>
<dbReference type="PRINTS" id="PR01210">
    <property type="entry name" value="GGTRANSPTASE"/>
</dbReference>
<dbReference type="InterPro" id="IPR029055">
    <property type="entry name" value="Ntn_hydrolases_N"/>
</dbReference>
<reference evidence="2" key="1">
    <citation type="submission" date="2015-09" db="EMBL/GenBank/DDBJ databases">
        <authorList>
            <person name="Fill T.P."/>
            <person name="Baretta J.F."/>
            <person name="de Almeida L.G."/>
            <person name="Rocha M."/>
            <person name="de Souza D.H."/>
            <person name="Malavazi I."/>
            <person name="Cerdeira L.T."/>
            <person name="Hong H."/>
            <person name="Samborskyy M."/>
            <person name="de Vasconcelos A.T."/>
            <person name="Leadlay P."/>
            <person name="Rodrigues-Filho E."/>
        </authorList>
    </citation>
    <scope>NUCLEOTIDE SEQUENCE [LARGE SCALE GENOMIC DNA]</scope>
    <source>
        <strain evidence="2">LaBioMMi 136</strain>
    </source>
</reference>
<dbReference type="Gene3D" id="1.10.246.130">
    <property type="match status" value="1"/>
</dbReference>
<dbReference type="Gene3D" id="3.60.20.40">
    <property type="match status" value="1"/>
</dbReference>
<evidence type="ECO:0000313" key="2">
    <source>
        <dbReference type="Proteomes" id="UP000190744"/>
    </source>
</evidence>
<gene>
    <name evidence="1" type="ORF">PEBR_08198</name>
</gene>
<sequence length="584" mass="62612">MAFPFQQNPFTSFRGRRSAVYSTSGMIACSQPLAARAGQTILANGGNAADAAVAVAAALNVTEPGSTGIGGDMFCLFYDSQTRKVHGLNGSGRAPMSLTLDTARERLAIPPGEPGNIPLNSVLAITTPGAAGGWVDTVERFGSGKLSLEQILTPAISLADNGFPVSEISARLWQENEQSLREASPNYRELLKTDSTLDDDEAVRAPVAGEVMTNTGLAQTLRTLALEGKDGFYRGHIADTIVEAVKDRGGFLTHADLAYHADMGSTETSPLCVRFNKEVDIWEHPPNGQGLVALMALKLFEELERAKKIPPLLSLRHNSAEYIHALVEVLRISFADASWWIGDPTHSDIPNLLSDSYIAERAHIFNPSTASNLIAHGSPALNSCDTVYFAVVDSDGNAASVVNSNYHGFGTGIIPRGCGFTLQSRGANFSLLPGHPNALAPGKRPYHTIIPAMATNPGDGSLNTVFGIMGGFMQPQGHVQLLMNMRVFGMNPQQALDAPRVCIGSMGHQHINSAKERTVHVEEGVYPSVVDDLRRRGHIVEVVCGWDREMFGRGQIIRVSHDEGPRQVLEAGSDFRADGMAVPA</sequence>
<dbReference type="Pfam" id="PF01019">
    <property type="entry name" value="G_glu_transpept"/>
    <property type="match status" value="1"/>
</dbReference>
<dbReference type="Proteomes" id="UP000190744">
    <property type="component" value="Unassembled WGS sequence"/>
</dbReference>
<evidence type="ECO:0000313" key="1">
    <source>
        <dbReference type="EMBL" id="OOQ89906.1"/>
    </source>
</evidence>